<keyword evidence="9" id="KW-1185">Reference proteome</keyword>
<dbReference type="GeneTree" id="ENSGT00940000153096"/>
<dbReference type="AlphaFoldDB" id="A0A9L0S2Z1"/>
<dbReference type="Gene3D" id="1.20.1260.10">
    <property type="match status" value="1"/>
</dbReference>
<comment type="function">
    <text evidence="4">Stores iron in a soluble, non-toxic, readily available form. Important for iron homeostasis. Iron is taken up in the ferrous form and deposited as ferric hydroxides after oxidation. Also plays a role in delivery of iron to cells. Mediates iron uptake in capsule cells of the developing kidney. Delivery to lysosomes by the cargo receptor NCOA4 for autophagic degradation and release or iron.</text>
</comment>
<reference evidence="8" key="3">
    <citation type="submission" date="2025-09" db="UniProtKB">
        <authorList>
            <consortium name="Ensembl"/>
        </authorList>
    </citation>
    <scope>IDENTIFICATION</scope>
    <source>
        <strain evidence="8">Thoroughbred</strain>
    </source>
</reference>
<dbReference type="PROSITE" id="PS00204">
    <property type="entry name" value="FERRITIN_2"/>
    <property type="match status" value="1"/>
</dbReference>
<evidence type="ECO:0000256" key="2">
    <source>
        <dbReference type="ARBA" id="ARBA00040044"/>
    </source>
</evidence>
<dbReference type="GO" id="GO:0006879">
    <property type="term" value="P:intracellular iron ion homeostasis"/>
    <property type="evidence" value="ECO:0007669"/>
    <property type="project" value="InterPro"/>
</dbReference>
<evidence type="ECO:0000256" key="4">
    <source>
        <dbReference type="ARBA" id="ARBA00045578"/>
    </source>
</evidence>
<feature type="region of interest" description="Disordered" evidence="6">
    <location>
        <begin position="24"/>
        <end position="53"/>
    </location>
</feature>
<organism evidence="8 9">
    <name type="scientific">Equus caballus</name>
    <name type="common">Horse</name>
    <dbReference type="NCBI Taxonomy" id="9796"/>
    <lineage>
        <taxon>Eukaryota</taxon>
        <taxon>Metazoa</taxon>
        <taxon>Chordata</taxon>
        <taxon>Craniata</taxon>
        <taxon>Vertebrata</taxon>
        <taxon>Euteleostomi</taxon>
        <taxon>Mammalia</taxon>
        <taxon>Eutheria</taxon>
        <taxon>Laurasiatheria</taxon>
        <taxon>Perissodactyla</taxon>
        <taxon>Equidae</taxon>
        <taxon>Equus</taxon>
    </lineage>
</organism>
<feature type="compositionally biased region" description="Basic and acidic residues" evidence="6">
    <location>
        <begin position="36"/>
        <end position="45"/>
    </location>
</feature>
<dbReference type="InterPro" id="IPR008331">
    <property type="entry name" value="Ferritin_DPS_dom"/>
</dbReference>
<evidence type="ECO:0000256" key="3">
    <source>
        <dbReference type="ARBA" id="ARBA00044942"/>
    </source>
</evidence>
<feature type="domain" description="Ferritin/DPS" evidence="7">
    <location>
        <begin position="105"/>
        <end position="218"/>
    </location>
</feature>
<dbReference type="PANTHER" id="PTHR11431:SF47">
    <property type="entry name" value="FERRITIN LIGHT CHAIN"/>
    <property type="match status" value="1"/>
</dbReference>
<name>A0A9L0S2Z1_HORSE</name>
<protein>
    <recommendedName>
        <fullName evidence="2">Ferritin light chain</fullName>
    </recommendedName>
</protein>
<dbReference type="PANTHER" id="PTHR11431">
    <property type="entry name" value="FERRITIN"/>
    <property type="match status" value="1"/>
</dbReference>
<evidence type="ECO:0000259" key="7">
    <source>
        <dbReference type="Pfam" id="PF00210"/>
    </source>
</evidence>
<proteinExistence type="inferred from homology"/>
<evidence type="ECO:0000256" key="6">
    <source>
        <dbReference type="SAM" id="MobiDB-lite"/>
    </source>
</evidence>
<dbReference type="GO" id="GO:0006826">
    <property type="term" value="P:iron ion transport"/>
    <property type="evidence" value="ECO:0007669"/>
    <property type="project" value="InterPro"/>
</dbReference>
<dbReference type="SUPFAM" id="SSF47240">
    <property type="entry name" value="Ferritin-like"/>
    <property type="match status" value="1"/>
</dbReference>
<evidence type="ECO:0000256" key="1">
    <source>
        <dbReference type="ARBA" id="ARBA00007513"/>
    </source>
</evidence>
<dbReference type="GO" id="GO:0008198">
    <property type="term" value="F:ferrous iron binding"/>
    <property type="evidence" value="ECO:0000318"/>
    <property type="project" value="GO_Central"/>
</dbReference>
<evidence type="ECO:0000313" key="8">
    <source>
        <dbReference type="Ensembl" id="ENSECAP00000070500.1"/>
    </source>
</evidence>
<reference evidence="8 9" key="1">
    <citation type="journal article" date="2009" name="Science">
        <title>Genome sequence, comparative analysis, and population genetics of the domestic horse.</title>
        <authorList>
            <consortium name="Broad Institute Genome Sequencing Platform"/>
            <consortium name="Broad Institute Whole Genome Assembly Team"/>
            <person name="Wade C.M."/>
            <person name="Giulotto E."/>
            <person name="Sigurdsson S."/>
            <person name="Zoli M."/>
            <person name="Gnerre S."/>
            <person name="Imsland F."/>
            <person name="Lear T.L."/>
            <person name="Adelson D.L."/>
            <person name="Bailey E."/>
            <person name="Bellone R.R."/>
            <person name="Bloecker H."/>
            <person name="Distl O."/>
            <person name="Edgar R.C."/>
            <person name="Garber M."/>
            <person name="Leeb T."/>
            <person name="Mauceli E."/>
            <person name="MacLeod J.N."/>
            <person name="Penedo M.C.T."/>
            <person name="Raison J.M."/>
            <person name="Sharpe T."/>
            <person name="Vogel J."/>
            <person name="Andersson L."/>
            <person name="Antczak D.F."/>
            <person name="Biagi T."/>
            <person name="Binns M.M."/>
            <person name="Chowdhary B.P."/>
            <person name="Coleman S.J."/>
            <person name="Della Valle G."/>
            <person name="Fryc S."/>
            <person name="Guerin G."/>
            <person name="Hasegawa T."/>
            <person name="Hill E.W."/>
            <person name="Jurka J."/>
            <person name="Kiialainen A."/>
            <person name="Lindgren G."/>
            <person name="Liu J."/>
            <person name="Magnani E."/>
            <person name="Mickelson J.R."/>
            <person name="Murray J."/>
            <person name="Nergadze S.G."/>
            <person name="Onofrio R."/>
            <person name="Pedroni S."/>
            <person name="Piras M.F."/>
            <person name="Raudsepp T."/>
            <person name="Rocchi M."/>
            <person name="Roeed K.H."/>
            <person name="Ryder O.A."/>
            <person name="Searle S."/>
            <person name="Skow L."/>
            <person name="Swinburne J.E."/>
            <person name="Syvaenen A.C."/>
            <person name="Tozaki T."/>
            <person name="Valberg S.J."/>
            <person name="Vaudin M."/>
            <person name="White J.R."/>
            <person name="Zody M.C."/>
            <person name="Lander E.S."/>
            <person name="Lindblad-Toh K."/>
        </authorList>
    </citation>
    <scope>NUCLEOTIDE SEQUENCE [LARGE SCALE GENOMIC DNA]</scope>
    <source>
        <strain evidence="8 9">Thoroughbred</strain>
    </source>
</reference>
<reference evidence="8" key="2">
    <citation type="submission" date="2025-08" db="UniProtKB">
        <authorList>
            <consortium name="Ensembl"/>
        </authorList>
    </citation>
    <scope>IDENTIFICATION</scope>
    <source>
        <strain evidence="8">Thoroughbred</strain>
    </source>
</reference>
<dbReference type="Proteomes" id="UP000002281">
    <property type="component" value="Chromosome 16"/>
</dbReference>
<evidence type="ECO:0000313" key="9">
    <source>
        <dbReference type="Proteomes" id="UP000002281"/>
    </source>
</evidence>
<evidence type="ECO:0000256" key="5">
    <source>
        <dbReference type="ARBA" id="ARBA00047045"/>
    </source>
</evidence>
<dbReference type="GO" id="GO:0005737">
    <property type="term" value="C:cytoplasm"/>
    <property type="evidence" value="ECO:0000318"/>
    <property type="project" value="GO_Central"/>
</dbReference>
<dbReference type="InterPro" id="IPR014034">
    <property type="entry name" value="Ferritin_CS"/>
</dbReference>
<dbReference type="GO" id="GO:0008199">
    <property type="term" value="F:ferric iron binding"/>
    <property type="evidence" value="ECO:0000318"/>
    <property type="project" value="GO_Central"/>
</dbReference>
<dbReference type="InterPro" id="IPR001519">
    <property type="entry name" value="Ferritin"/>
</dbReference>
<dbReference type="InterPro" id="IPR009078">
    <property type="entry name" value="Ferritin-like_SF"/>
</dbReference>
<comment type="subunit">
    <text evidence="5">Oligomer of 24 subunits. There are two types of subunits: L (light) chain and H (heavy) chain. The major chain can be light or heavy, depending on the species and tissue type. The functional molecule forms a roughly spherical shell with a diameter of 12 nm and contains a central cavity into which the insoluble mineral iron core is deposited. Interacts with NCOA4.</text>
</comment>
<comment type="similarity">
    <text evidence="1">Belongs to the ferritin family.</text>
</comment>
<dbReference type="InterPro" id="IPR012347">
    <property type="entry name" value="Ferritin-like"/>
</dbReference>
<dbReference type="Pfam" id="PF00210">
    <property type="entry name" value="Ferritin"/>
    <property type="match status" value="1"/>
</dbReference>
<comment type="subcellular location">
    <subcellularLocation>
        <location evidence="3">Autolysosome</location>
    </subcellularLocation>
</comment>
<dbReference type="GO" id="GO:0044754">
    <property type="term" value="C:autolysosome"/>
    <property type="evidence" value="ECO:0007669"/>
    <property type="project" value="UniProtKB-SubCell"/>
</dbReference>
<sequence length="253" mass="28162">MARPLALIAGLGVGLRRSSQVRRPAGSWPLRTQSRVGDEREDSSHELPGPGPLLPPTPHFVLSSLLPTNLELLDSSELFHPGGDGRQPSGQLASVSLLHLPLSSFVSTMRMWLWRGVGCFFCKLAKKKPEGSQRLLKTQNQHGSCPFFQDMQKLSRTKWGKTLDPVEAAMILKRNFNQALLDQHALDTAGTDPHLCDFLENHFLDGEVKLIKKMGNHLPYLCRLAGAQAGPKEYLFERLTLKQNKESLEPRGL</sequence>
<dbReference type="Ensembl" id="ENSECAT00000083133.1">
    <property type="protein sequence ID" value="ENSECAP00000070500.1"/>
    <property type="gene ID" value="ENSECAG00000055774.1"/>
</dbReference>
<accession>A0A9L0S2Z1</accession>